<dbReference type="CDD" id="cd19531">
    <property type="entry name" value="LCL_NRPS-like"/>
    <property type="match status" value="1"/>
</dbReference>
<dbReference type="FunFam" id="3.40.50.12780:FF:000012">
    <property type="entry name" value="Non-ribosomal peptide synthetase"/>
    <property type="match status" value="1"/>
</dbReference>
<dbReference type="Gene3D" id="1.10.1200.10">
    <property type="entry name" value="ACP-like"/>
    <property type="match status" value="2"/>
</dbReference>
<dbReference type="InterPro" id="IPR045851">
    <property type="entry name" value="AMP-bd_C_sf"/>
</dbReference>
<dbReference type="RefSeq" id="WP_089837587.1">
    <property type="nucleotide sequence ID" value="NZ_FNBN01000010.1"/>
</dbReference>
<comment type="cofactor">
    <cofactor evidence="1">
        <name>pantetheine 4'-phosphate</name>
        <dbReference type="ChEBI" id="CHEBI:47942"/>
    </cofactor>
</comment>
<dbReference type="Gene3D" id="2.30.38.10">
    <property type="entry name" value="Luciferase, Domain 3"/>
    <property type="match status" value="2"/>
</dbReference>
<dbReference type="InterPro" id="IPR000873">
    <property type="entry name" value="AMP-dep_synth/lig_dom"/>
</dbReference>
<accession>A0A1G8B7S4</accession>
<dbReference type="Pfam" id="PF13193">
    <property type="entry name" value="AMP-binding_C"/>
    <property type="match status" value="2"/>
</dbReference>
<dbReference type="PANTHER" id="PTHR45527:SF1">
    <property type="entry name" value="FATTY ACID SYNTHASE"/>
    <property type="match status" value="1"/>
</dbReference>
<dbReference type="InterPro" id="IPR036736">
    <property type="entry name" value="ACP-like_sf"/>
</dbReference>
<evidence type="ECO:0000313" key="6">
    <source>
        <dbReference type="Proteomes" id="UP000199045"/>
    </source>
</evidence>
<proteinExistence type="predicted"/>
<dbReference type="GO" id="GO:0044550">
    <property type="term" value="P:secondary metabolite biosynthetic process"/>
    <property type="evidence" value="ECO:0007669"/>
    <property type="project" value="TreeGrafter"/>
</dbReference>
<dbReference type="CDD" id="cd05930">
    <property type="entry name" value="A_NRPS"/>
    <property type="match status" value="1"/>
</dbReference>
<dbReference type="EMBL" id="FNBN01000010">
    <property type="protein sequence ID" value="SDH29174.1"/>
    <property type="molecule type" value="Genomic_DNA"/>
</dbReference>
<keyword evidence="2" id="KW-0596">Phosphopantetheine</keyword>
<dbReference type="GO" id="GO:0043041">
    <property type="term" value="P:amino acid activation for nonribosomal peptide biosynthetic process"/>
    <property type="evidence" value="ECO:0007669"/>
    <property type="project" value="TreeGrafter"/>
</dbReference>
<dbReference type="GO" id="GO:0003824">
    <property type="term" value="F:catalytic activity"/>
    <property type="evidence" value="ECO:0007669"/>
    <property type="project" value="InterPro"/>
</dbReference>
<dbReference type="GO" id="GO:0031177">
    <property type="term" value="F:phosphopantetheine binding"/>
    <property type="evidence" value="ECO:0007669"/>
    <property type="project" value="InterPro"/>
</dbReference>
<dbReference type="CDD" id="cd12117">
    <property type="entry name" value="A_NRPS_Srf_like"/>
    <property type="match status" value="1"/>
</dbReference>
<dbReference type="Pfam" id="PF00501">
    <property type="entry name" value="AMP-binding"/>
    <property type="match status" value="2"/>
</dbReference>
<organism evidence="5 6">
    <name type="scientific">Chitinophaga filiformis</name>
    <name type="common">Myxococcus filiformis</name>
    <name type="synonym">Flexibacter filiformis</name>
    <dbReference type="NCBI Taxonomy" id="104663"/>
    <lineage>
        <taxon>Bacteria</taxon>
        <taxon>Pseudomonadati</taxon>
        <taxon>Bacteroidota</taxon>
        <taxon>Chitinophagia</taxon>
        <taxon>Chitinophagales</taxon>
        <taxon>Chitinophagaceae</taxon>
        <taxon>Chitinophaga</taxon>
    </lineage>
</organism>
<reference evidence="5 6" key="1">
    <citation type="submission" date="2016-10" db="EMBL/GenBank/DDBJ databases">
        <authorList>
            <person name="de Groot N.N."/>
        </authorList>
    </citation>
    <scope>NUCLEOTIDE SEQUENCE [LARGE SCALE GENOMIC DNA]</scope>
    <source>
        <strain evidence="5 6">DSM 527</strain>
    </source>
</reference>
<dbReference type="SUPFAM" id="SSF56801">
    <property type="entry name" value="Acetyl-CoA synthetase-like"/>
    <property type="match status" value="2"/>
</dbReference>
<dbReference type="Gene3D" id="3.30.559.30">
    <property type="entry name" value="Nonribosomal peptide synthetase, condensation domain"/>
    <property type="match status" value="2"/>
</dbReference>
<dbReference type="InterPro" id="IPR006162">
    <property type="entry name" value="Ppantetheine_attach_site"/>
</dbReference>
<name>A0A1G8B7S4_CHIFI</name>
<dbReference type="InterPro" id="IPR009081">
    <property type="entry name" value="PP-bd_ACP"/>
</dbReference>
<dbReference type="SMART" id="SM00823">
    <property type="entry name" value="PKS_PP"/>
    <property type="match status" value="2"/>
</dbReference>
<dbReference type="PANTHER" id="PTHR45527">
    <property type="entry name" value="NONRIBOSOMAL PEPTIDE SYNTHETASE"/>
    <property type="match status" value="1"/>
</dbReference>
<dbReference type="SUPFAM" id="SSF47336">
    <property type="entry name" value="ACP-like"/>
    <property type="match status" value="2"/>
</dbReference>
<dbReference type="FunFam" id="1.10.1200.10:FF:000005">
    <property type="entry name" value="Nonribosomal peptide synthetase 1"/>
    <property type="match status" value="2"/>
</dbReference>
<dbReference type="Pfam" id="PF00550">
    <property type="entry name" value="PP-binding"/>
    <property type="match status" value="2"/>
</dbReference>
<dbReference type="Gene3D" id="3.30.559.10">
    <property type="entry name" value="Chloramphenicol acetyltransferase-like domain"/>
    <property type="match status" value="2"/>
</dbReference>
<dbReference type="PROSITE" id="PS50075">
    <property type="entry name" value="CARRIER"/>
    <property type="match status" value="2"/>
</dbReference>
<evidence type="ECO:0000256" key="2">
    <source>
        <dbReference type="ARBA" id="ARBA00022450"/>
    </source>
</evidence>
<gene>
    <name evidence="5" type="ORF">SAMN04488121_110181</name>
</gene>
<dbReference type="Pfam" id="PF00668">
    <property type="entry name" value="Condensation"/>
    <property type="match status" value="2"/>
</dbReference>
<dbReference type="STRING" id="104663.SAMN04488121_110181"/>
<dbReference type="Gene3D" id="3.30.300.30">
    <property type="match status" value="2"/>
</dbReference>
<dbReference type="Proteomes" id="UP000199045">
    <property type="component" value="Unassembled WGS sequence"/>
</dbReference>
<dbReference type="NCBIfam" id="TIGR01733">
    <property type="entry name" value="AA-adenyl-dom"/>
    <property type="match status" value="2"/>
</dbReference>
<dbReference type="NCBIfam" id="NF003417">
    <property type="entry name" value="PRK04813.1"/>
    <property type="match status" value="2"/>
</dbReference>
<dbReference type="OrthoDB" id="4317020at2"/>
<dbReference type="Gene3D" id="3.40.50.980">
    <property type="match status" value="4"/>
</dbReference>
<evidence type="ECO:0000256" key="1">
    <source>
        <dbReference type="ARBA" id="ARBA00001957"/>
    </source>
</evidence>
<dbReference type="SUPFAM" id="SSF52777">
    <property type="entry name" value="CoA-dependent acyltransferases"/>
    <property type="match status" value="4"/>
</dbReference>
<feature type="domain" description="Carrier" evidence="4">
    <location>
        <begin position="2080"/>
        <end position="2155"/>
    </location>
</feature>
<dbReference type="InterPro" id="IPR001242">
    <property type="entry name" value="Condensation_dom"/>
</dbReference>
<dbReference type="PROSITE" id="PS00455">
    <property type="entry name" value="AMP_BINDING"/>
    <property type="match status" value="1"/>
</dbReference>
<evidence type="ECO:0000256" key="3">
    <source>
        <dbReference type="ARBA" id="ARBA00022553"/>
    </source>
</evidence>
<dbReference type="InterPro" id="IPR020806">
    <property type="entry name" value="PKS_PP-bd"/>
</dbReference>
<evidence type="ECO:0000259" key="4">
    <source>
        <dbReference type="PROSITE" id="PS50075"/>
    </source>
</evidence>
<dbReference type="InterPro" id="IPR025110">
    <property type="entry name" value="AMP-bd_C"/>
</dbReference>
<keyword evidence="3" id="KW-0597">Phosphoprotein</keyword>
<dbReference type="InterPro" id="IPR020845">
    <property type="entry name" value="AMP-binding_CS"/>
</dbReference>
<evidence type="ECO:0000313" key="5">
    <source>
        <dbReference type="EMBL" id="SDH29174.1"/>
    </source>
</evidence>
<dbReference type="InterPro" id="IPR010071">
    <property type="entry name" value="AA_adenyl_dom"/>
</dbReference>
<feature type="domain" description="Carrier" evidence="4">
    <location>
        <begin position="1010"/>
        <end position="1085"/>
    </location>
</feature>
<dbReference type="PROSITE" id="PS00012">
    <property type="entry name" value="PHOSPHOPANTETHEINE"/>
    <property type="match status" value="1"/>
</dbReference>
<dbReference type="FunFam" id="3.40.50.980:FF:000001">
    <property type="entry name" value="Non-ribosomal peptide synthetase"/>
    <property type="match status" value="2"/>
</dbReference>
<sequence length="2166" mass="243543">MKNIFNELQQLTAEQREKIKEKLRQKGVQGQDVGRISVAPAQPYYPLSSAQKRMYTMFSIEPQTTVYNMPVVLMLKGILDVARLENAFLSLVERHESLRTSFHVIDGQVVQKINDVSSFRMEYEVREGWQSGGKEIEAMIKDFIRPFDLSRAPLVRIKLVKIASQEGTIHLLLQDKHHIVSDGTSELLLNKELIALYAGEELQPLSIQYKDYAVWQQEQLHTSWFEQQRKYWMNRFGGHLQVLDLPTDFPRPGVKSFRGDYYAFSLDKELTTSLNKLAIAGNVTLYSVLFSLFKVLLYRYSGEKELIIASDTANRTRPELQEITGMFINKLVIKSFPADDLPFDVFLKQVHETFAAALENQDYQFDMLVQDLNISRETSRNPIFDISMGFQNMDKLESVVLPEIEILPYHQEGLASSRLDLHMDGFERDGQLHFTFEYSTDLFRLETILRMAGHYQQIAREVVAAPGTLLGKINVLQPQETNFLLHELNNRTLPYEKDKTIQEVFERQVSLYPDHIAVSSDEEVLTYTQLNSKANQLAHLLRSKGVQRNQPVALLMSRSVEMVIGSLAILKAGACYVPVDSRYPPERIHYILKDCGAGIVLATMNDAFLRIFDNADFFGIDWVMTDDPDIFSGDTGNPENVNIPDDLAYIIYTSATTGQSKGVMVVHQGLQNLVANNKYSFNISAEDRVLQFATLSFDASVFEVFTALLTGAALYIVPEGVIQDYGRFEQYLNEKGITMTLLPPVYAQHLEPANLHSLRVLFTGGSASNLELEKKWKSRVQYVNAYGPTEATVVASYFISDPMVSLETTYGVVPIGQPLYNTQLYVLNDLLQPVPVGVTGELCIAGDSVAKGYWGQEELTVAAFVDNPFGEGKIYRSGDLVAWLPDGNLAFRGRKDDQVKIRGFRIEPLGVEKVLLKHPAVKEGAVLAIADESNPGEKFLCAYYTLEDNNAPKPSTADIARFMEQSLPAYMIPQYFIWLEEMPLNLNGKVDRKLLPLPEEQPSNAGGDEQEMSPLEQSLAAIWRSVLKKDNIGLNDNFFSLGGDSIKAITLVSMINKEMNLGLVINNIFANQTVGLLASFISRQSGEAVDIPSLTVARDAIAGWKERQLQTETGWKLDENVEDLYPMSDIQAGMFFHYMVDRRLYNNQIVFEIVDADFQWSRIEDTFRQLAQRHNILRTGFYLNGFEGPATLLYKEVDIDSKLHFEDLSHLNKEQQENYLQEYMEEDRRIGFELTTPGLWRAAVFQISSAVYAIMLACHHAIMDGWSDAVFLTEFSQLCQGLKEGVPVALTPLKCTYKDYVADQWRYKHAPSVKQYWAGLLEGYERLPLPLSKKVKDTGAISKSSHYFYVDKDLQAAMLRFAQENDMNLKHICLAAYLCMLQLTTGKQDLTIGLLTHGRPELEDAVKILGCFLNTVPFRTSFDRIYYAREVLDMVKTSLDAQQGVDRLPLTDIVAATGERSSALNSLFDVFFGYLNFHVYEQAAEGIQAGSLSKGFGLNNTWFDCLVQYYDEICISFHYLDGLYSSDELKRLETYYVNLLKRLVGYPQEVIRNIDIIAPVETEQVQRLFNLTGSDEGRQETVVSLFRQQAKLSGDAIAVISGTQQLSYAELHKRSDQLAALLVEKGVGRDVPVVLLAAYTAEMVIGVLAILKAGGCYVPVDPAYPADRQQVMIRECGASIIVAEDIRQAGNFVGLDVIAVNQDLTSAHALPAVDVKATDLAYIMYTSGTTGVPKGVMVEHRSIVRLVNEPNYVQLGKDTRILMTGAVSFDATTFEMWGALLNGGTLHLLSHDELMDAGILKQYIHANSINTMWFTASWFNQLVDLDVTIFNGLQYILVGGEKLSPAHVNRLYRSTVPGSLQIINGYGPTENTTFSLCLPVRHEYETDIPLGYPINETQVYILDPYRQPVPVGVPGEIYLAGEGLARGYFRQPVLTAEKFVTLYLPHPERAYASGDIGYWQADGTVVFAGRKDEQVKIRGHRIEPAEIEQVLLQHPQVANAVVNVFVTDLKEKVLVAYVIAKAGDGLEATILKKYLSGLLPHFMVPEHFFFMEKFPLTSNGKIDRKLLPDPVIHTAGNYVPPRNETETLLAGIWEEVLGIRPIGIADNFFELGGHSLKASLTISRMTMQGVEAVSIRDIFKNPTIELLAEELGKRKRVSAELKVIDL</sequence>
<protein>
    <submittedName>
        <fullName evidence="5">Surfactin family lipopeptide synthetase A</fullName>
    </submittedName>
</protein>
<dbReference type="GO" id="GO:0005829">
    <property type="term" value="C:cytosol"/>
    <property type="evidence" value="ECO:0007669"/>
    <property type="project" value="TreeGrafter"/>
</dbReference>
<dbReference type="InterPro" id="IPR023213">
    <property type="entry name" value="CAT-like_dom_sf"/>
</dbReference>